<dbReference type="Gene3D" id="1.10.10.10">
    <property type="entry name" value="Winged helix-like DNA-binding domain superfamily/Winged helix DNA-binding domain"/>
    <property type="match status" value="1"/>
</dbReference>
<dbReference type="GO" id="GO:0003700">
    <property type="term" value="F:DNA-binding transcription factor activity"/>
    <property type="evidence" value="ECO:0007669"/>
    <property type="project" value="InterPro"/>
</dbReference>
<evidence type="ECO:0000256" key="2">
    <source>
        <dbReference type="ARBA" id="ARBA00023125"/>
    </source>
</evidence>
<reference evidence="6" key="2">
    <citation type="journal article" date="2023" name="MicrobiologyOpen">
        <title>Genomics of the tumorigenes clade of the family Rhizobiaceae and description of Rhizobium rhododendri sp. nov.</title>
        <authorList>
            <person name="Kuzmanovic N."/>
            <person name="diCenzo G.C."/>
            <person name="Bunk B."/>
            <person name="Sproeer C."/>
            <person name="Fruehling A."/>
            <person name="Neumann-Schaal M."/>
            <person name="Overmann J."/>
            <person name="Smalla K."/>
        </authorList>
    </citation>
    <scope>NUCLEOTIDE SEQUENCE [LARGE SCALE GENOMIC DNA]</scope>
    <source>
        <strain evidence="6">1078</strain>
    </source>
</reference>
<dbReference type="InterPro" id="IPR008920">
    <property type="entry name" value="TF_FadR/GntR_C"/>
</dbReference>
<evidence type="ECO:0000313" key="5">
    <source>
        <dbReference type="EMBL" id="WFR95487.1"/>
    </source>
</evidence>
<dbReference type="PANTHER" id="PTHR43537">
    <property type="entry name" value="TRANSCRIPTIONAL REGULATOR, GNTR FAMILY"/>
    <property type="match status" value="1"/>
</dbReference>
<dbReference type="GO" id="GO:0003677">
    <property type="term" value="F:DNA binding"/>
    <property type="evidence" value="ECO:0007669"/>
    <property type="project" value="UniProtKB-KW"/>
</dbReference>
<sequence>MQPLPRSNLAETAANIIRGEIRANRWSVGEKLPNEAALSAMLSVSRGTIREAVRVLVSQGYLETRQGSGTYLRSSVDRTDSLDMARRASLRDRFEARCALDVEGARLAALRHTPAVLANLRELLALRGTHQGRGDTGFVARDLAFHQAVIAASGNDAMIDIYAFFSASIQQTIEASIGADVPEPDHLAHAAIVDAIETGDPDKADAAVRSFMAPVIAALDRSLFS</sequence>
<keyword evidence="1" id="KW-0805">Transcription regulation</keyword>
<evidence type="ECO:0000259" key="4">
    <source>
        <dbReference type="PROSITE" id="PS50949"/>
    </source>
</evidence>
<keyword evidence="3" id="KW-0804">Transcription</keyword>
<dbReference type="SMART" id="SM00345">
    <property type="entry name" value="HTH_GNTR"/>
    <property type="match status" value="1"/>
</dbReference>
<keyword evidence="2" id="KW-0238">DNA-binding</keyword>
<dbReference type="InterPro" id="IPR000524">
    <property type="entry name" value="Tscrpt_reg_HTH_GntR"/>
</dbReference>
<dbReference type="CDD" id="cd07377">
    <property type="entry name" value="WHTH_GntR"/>
    <property type="match status" value="1"/>
</dbReference>
<feature type="domain" description="HTH gntR-type" evidence="4">
    <location>
        <begin position="7"/>
        <end position="75"/>
    </location>
</feature>
<evidence type="ECO:0000256" key="1">
    <source>
        <dbReference type="ARBA" id="ARBA00023015"/>
    </source>
</evidence>
<keyword evidence="6" id="KW-1185">Reference proteome</keyword>
<evidence type="ECO:0000313" key="6">
    <source>
        <dbReference type="Proteomes" id="UP000249499"/>
    </source>
</evidence>
<dbReference type="Proteomes" id="UP000249499">
    <property type="component" value="Chromosome"/>
</dbReference>
<dbReference type="PRINTS" id="PR00035">
    <property type="entry name" value="HTHGNTR"/>
</dbReference>
<proteinExistence type="predicted"/>
<dbReference type="PANTHER" id="PTHR43537:SF51">
    <property type="entry name" value="HTH-TYPE TRANSCRIPTIONAL REGULATOR LGOR-RELATED"/>
    <property type="match status" value="1"/>
</dbReference>
<dbReference type="SMART" id="SM00895">
    <property type="entry name" value="FCD"/>
    <property type="match status" value="1"/>
</dbReference>
<organism evidence="5 6">
    <name type="scientific">Rhizobium tumorigenes</name>
    <dbReference type="NCBI Taxonomy" id="2041385"/>
    <lineage>
        <taxon>Bacteria</taxon>
        <taxon>Pseudomonadati</taxon>
        <taxon>Pseudomonadota</taxon>
        <taxon>Alphaproteobacteria</taxon>
        <taxon>Hyphomicrobiales</taxon>
        <taxon>Rhizobiaceae</taxon>
        <taxon>Rhizobium/Agrobacterium group</taxon>
        <taxon>Rhizobium</taxon>
    </lineage>
</organism>
<reference evidence="5 6" key="1">
    <citation type="journal article" date="2018" name="Sci. Rep.">
        <title>Rhizobium tumorigenes sp. nov., a novel plant tumorigenic bacterium isolated from cane gall tumors on thornless blackberry.</title>
        <authorList>
            <person name="Kuzmanovi N."/>
            <person name="Smalla K."/>
            <person name="Gronow S."/>
            <person name="PuBawska J."/>
        </authorList>
    </citation>
    <scope>NUCLEOTIDE SEQUENCE [LARGE SCALE GENOMIC DNA]</scope>
    <source>
        <strain evidence="5 6">1078</strain>
    </source>
</reference>
<name>A0AAF1KQ25_9HYPH</name>
<evidence type="ECO:0000256" key="3">
    <source>
        <dbReference type="ARBA" id="ARBA00023163"/>
    </source>
</evidence>
<dbReference type="Pfam" id="PF07729">
    <property type="entry name" value="FCD"/>
    <property type="match status" value="1"/>
</dbReference>
<dbReference type="Pfam" id="PF00392">
    <property type="entry name" value="GntR"/>
    <property type="match status" value="1"/>
</dbReference>
<dbReference type="AlphaFoldDB" id="A0AAF1KQ25"/>
<dbReference type="RefSeq" id="WP_111216214.1">
    <property type="nucleotide sequence ID" value="NZ_CP117255.1"/>
</dbReference>
<dbReference type="InterPro" id="IPR036390">
    <property type="entry name" value="WH_DNA-bd_sf"/>
</dbReference>
<dbReference type="InterPro" id="IPR011711">
    <property type="entry name" value="GntR_C"/>
</dbReference>
<protein>
    <submittedName>
        <fullName evidence="5">FadR/GntR family transcriptional regulator</fullName>
    </submittedName>
</protein>
<dbReference type="SUPFAM" id="SSF46785">
    <property type="entry name" value="Winged helix' DNA-binding domain"/>
    <property type="match status" value="1"/>
</dbReference>
<dbReference type="SUPFAM" id="SSF48008">
    <property type="entry name" value="GntR ligand-binding domain-like"/>
    <property type="match status" value="1"/>
</dbReference>
<gene>
    <name evidence="5" type="ORF">PR017_17275</name>
</gene>
<dbReference type="KEGG" id="rtu:PR017_17275"/>
<accession>A0AAF1KQ25</accession>
<dbReference type="EMBL" id="CP117255">
    <property type="protein sequence ID" value="WFR95487.1"/>
    <property type="molecule type" value="Genomic_DNA"/>
</dbReference>
<dbReference type="InterPro" id="IPR036388">
    <property type="entry name" value="WH-like_DNA-bd_sf"/>
</dbReference>
<dbReference type="Gene3D" id="1.20.120.530">
    <property type="entry name" value="GntR ligand-binding domain-like"/>
    <property type="match status" value="1"/>
</dbReference>
<dbReference type="PROSITE" id="PS50949">
    <property type="entry name" value="HTH_GNTR"/>
    <property type="match status" value="1"/>
</dbReference>